<protein>
    <submittedName>
        <fullName evidence="1">Uncharacterized protein</fullName>
    </submittedName>
</protein>
<reference evidence="1" key="2">
    <citation type="journal article" date="2015" name="Fish Shellfish Immunol.">
        <title>Early steps in the European eel (Anguilla anguilla)-Vibrio vulnificus interaction in the gills: Role of the RtxA13 toxin.</title>
        <authorList>
            <person name="Callol A."/>
            <person name="Pajuelo D."/>
            <person name="Ebbesson L."/>
            <person name="Teles M."/>
            <person name="MacKenzie S."/>
            <person name="Amaro C."/>
        </authorList>
    </citation>
    <scope>NUCLEOTIDE SEQUENCE</scope>
</reference>
<evidence type="ECO:0000313" key="1">
    <source>
        <dbReference type="EMBL" id="JAH60883.1"/>
    </source>
</evidence>
<dbReference type="EMBL" id="GBXM01047694">
    <property type="protein sequence ID" value="JAH60883.1"/>
    <property type="molecule type" value="Transcribed_RNA"/>
</dbReference>
<sequence length="51" mass="5779">MVCGFIQYDSNMTLYLNGKTARIITAVDNTRGSLDFYKSPCWTHGSVIFNK</sequence>
<organism evidence="1">
    <name type="scientific">Anguilla anguilla</name>
    <name type="common">European freshwater eel</name>
    <name type="synonym">Muraena anguilla</name>
    <dbReference type="NCBI Taxonomy" id="7936"/>
    <lineage>
        <taxon>Eukaryota</taxon>
        <taxon>Metazoa</taxon>
        <taxon>Chordata</taxon>
        <taxon>Craniata</taxon>
        <taxon>Vertebrata</taxon>
        <taxon>Euteleostomi</taxon>
        <taxon>Actinopterygii</taxon>
        <taxon>Neopterygii</taxon>
        <taxon>Teleostei</taxon>
        <taxon>Anguilliformes</taxon>
        <taxon>Anguillidae</taxon>
        <taxon>Anguilla</taxon>
    </lineage>
</organism>
<reference evidence="1" key="1">
    <citation type="submission" date="2014-11" db="EMBL/GenBank/DDBJ databases">
        <authorList>
            <person name="Amaro Gonzalez C."/>
        </authorList>
    </citation>
    <scope>NUCLEOTIDE SEQUENCE</scope>
</reference>
<name>A0A0E9U7F9_ANGAN</name>
<proteinExistence type="predicted"/>
<accession>A0A0E9U7F9</accession>
<dbReference type="AlphaFoldDB" id="A0A0E9U7F9"/>